<dbReference type="EMBL" id="NDXW01000001">
    <property type="protein sequence ID" value="RDH44102.1"/>
    <property type="molecule type" value="Genomic_DNA"/>
</dbReference>
<sequence>MKKVSILSSILLSAIVSLPVSAECTRDAWKMGWTGAKVTCGELVNGWVGTRAMRPRSCSFQDVVDCKRAMASYLDETHEGYVCKGLIDQKAPIYDDNGDYIGTADRLWIQTQKHICNM</sequence>
<accession>A0A4P9VPW6</accession>
<evidence type="ECO:0000256" key="1">
    <source>
        <dbReference type="SAM" id="SignalP"/>
    </source>
</evidence>
<dbReference type="AlphaFoldDB" id="A0A4P9VPW6"/>
<comment type="caution">
    <text evidence="2">The sequence shown here is derived from an EMBL/GenBank/DDBJ whole genome shotgun (WGS) entry which is preliminary data.</text>
</comment>
<feature type="signal peptide" evidence="1">
    <location>
        <begin position="1"/>
        <end position="22"/>
    </location>
</feature>
<protein>
    <submittedName>
        <fullName evidence="2">Uncharacterized protein</fullName>
    </submittedName>
</protein>
<name>A0A4P9VPW6_9GAMM</name>
<organism evidence="2 3">
    <name type="scientific">Zooshikella ganghwensis</name>
    <dbReference type="NCBI Taxonomy" id="202772"/>
    <lineage>
        <taxon>Bacteria</taxon>
        <taxon>Pseudomonadati</taxon>
        <taxon>Pseudomonadota</taxon>
        <taxon>Gammaproteobacteria</taxon>
        <taxon>Oceanospirillales</taxon>
        <taxon>Zooshikellaceae</taxon>
        <taxon>Zooshikella</taxon>
    </lineage>
</organism>
<reference evidence="2 3" key="1">
    <citation type="submission" date="2017-04" db="EMBL/GenBank/DDBJ databases">
        <title>Draft genome sequence of Zooshikella ganghwensis VG4 isolated from Red Sea sediments.</title>
        <authorList>
            <person name="Rehman Z."/>
            <person name="Alam I."/>
            <person name="Kamau A."/>
            <person name="Bajic V."/>
            <person name="Leiknes T."/>
        </authorList>
    </citation>
    <scope>NUCLEOTIDE SEQUENCE [LARGE SCALE GENOMIC DNA]</scope>
    <source>
        <strain evidence="2 3">VG4</strain>
    </source>
</reference>
<dbReference type="RefSeq" id="WP_094787312.1">
    <property type="nucleotide sequence ID" value="NZ_NDXW01000001.1"/>
</dbReference>
<evidence type="ECO:0000313" key="2">
    <source>
        <dbReference type="EMBL" id="RDH44102.1"/>
    </source>
</evidence>
<evidence type="ECO:0000313" key="3">
    <source>
        <dbReference type="Proteomes" id="UP000257039"/>
    </source>
</evidence>
<keyword evidence="3" id="KW-1185">Reference proteome</keyword>
<dbReference type="Proteomes" id="UP000257039">
    <property type="component" value="Unassembled WGS sequence"/>
</dbReference>
<feature type="chain" id="PRO_5020793779" evidence="1">
    <location>
        <begin position="23"/>
        <end position="118"/>
    </location>
</feature>
<proteinExistence type="predicted"/>
<keyword evidence="1" id="KW-0732">Signal</keyword>
<gene>
    <name evidence="2" type="ORF">B9G39_11945</name>
</gene>